<dbReference type="InterPro" id="IPR000719">
    <property type="entry name" value="Prot_kinase_dom"/>
</dbReference>
<comment type="caution">
    <text evidence="3">The sequence shown here is derived from an EMBL/GenBank/DDBJ whole genome shotgun (WGS) entry which is preliminary data.</text>
</comment>
<dbReference type="PROSITE" id="PS00109">
    <property type="entry name" value="PROTEIN_KINASE_TYR"/>
    <property type="match status" value="1"/>
</dbReference>
<dbReference type="InterPro" id="IPR029071">
    <property type="entry name" value="Ubiquitin-like_domsf"/>
</dbReference>
<evidence type="ECO:0000313" key="4">
    <source>
        <dbReference type="Proteomes" id="UP001642464"/>
    </source>
</evidence>
<dbReference type="Gene3D" id="1.10.510.10">
    <property type="entry name" value="Transferase(Phosphotransferase) domain 1"/>
    <property type="match status" value="1"/>
</dbReference>
<dbReference type="SUPFAM" id="SSF56112">
    <property type="entry name" value="Protein kinase-like (PK-like)"/>
    <property type="match status" value="1"/>
</dbReference>
<sequence length="489" mass="54270">MVEFPLLGGGSARDGLQVDRLEVCWMCSGDLACMVDAAPNMSITDVRSQVLERTGVPVEQQRLFCEGSELLHQADFMHVGICGKPTIQLVRCNSDPRNTNRAYFRENLKLPEGPVGNFCHVKKIGAAIYGEVGMYRWAQPNDNSDVVDVAVKCISVQKARQTLEKDTNEWTAHQSAQNIPSPEDAYAEIGVLQYLSKQPDLPEYLLKLLAAFIDDSKIWLVMEMADGGELLDAVLSQKVTHGPQTKQYLWQTLKAVQYLHAHCIGHRDISLENLLLKAGTIRLVDFGNAVQSHSSTGQELRYFLTVGKDTYRAPECIVPRRSRIAVTVPEKASAGDIIMTRESGGLFQVRLPQGATRGQLCQAQVWGYAVQPADIFSCGVCFFCMSYGSGPWINAQLNDDFFAFVYTNGDNGLKDLLRHWGKPLLEDEETNTTWSVKAMFRGGGSMKAMELLLHMIRVDPLARPAAASCLGSSWFKDLEEASHQSVEML</sequence>
<dbReference type="PROSITE" id="PS50011">
    <property type="entry name" value="PROTEIN_KINASE_DOM"/>
    <property type="match status" value="1"/>
</dbReference>
<evidence type="ECO:0000313" key="3">
    <source>
        <dbReference type="EMBL" id="CAK9061892.1"/>
    </source>
</evidence>
<feature type="domain" description="Protein kinase" evidence="1">
    <location>
        <begin position="118"/>
        <end position="475"/>
    </location>
</feature>
<keyword evidence="4" id="KW-1185">Reference proteome</keyword>
<dbReference type="CDD" id="cd17039">
    <property type="entry name" value="Ubl_ubiquitin_like"/>
    <property type="match status" value="1"/>
</dbReference>
<keyword evidence="3" id="KW-0808">Transferase</keyword>
<protein>
    <submittedName>
        <fullName evidence="3">Serine/threonine-protein kinase CHK1 (Checkpoint kinase 1)</fullName>
    </submittedName>
</protein>
<feature type="domain" description="Ubiquitin-like" evidence="2">
    <location>
        <begin position="35"/>
        <end position="90"/>
    </location>
</feature>
<organism evidence="3 4">
    <name type="scientific">Durusdinium trenchii</name>
    <dbReference type="NCBI Taxonomy" id="1381693"/>
    <lineage>
        <taxon>Eukaryota</taxon>
        <taxon>Sar</taxon>
        <taxon>Alveolata</taxon>
        <taxon>Dinophyceae</taxon>
        <taxon>Suessiales</taxon>
        <taxon>Symbiodiniaceae</taxon>
        <taxon>Durusdinium</taxon>
    </lineage>
</organism>
<gene>
    <name evidence="3" type="ORF">SCF082_LOCUS32343</name>
</gene>
<dbReference type="Gene3D" id="3.30.200.20">
    <property type="entry name" value="Phosphorylase Kinase, domain 1"/>
    <property type="match status" value="1"/>
</dbReference>
<dbReference type="InterPro" id="IPR008266">
    <property type="entry name" value="Tyr_kinase_AS"/>
</dbReference>
<dbReference type="PANTHER" id="PTHR44167">
    <property type="entry name" value="OVARIAN-SPECIFIC SERINE/THREONINE-PROTEIN KINASE LOK-RELATED"/>
    <property type="match status" value="1"/>
</dbReference>
<dbReference type="InterPro" id="IPR011009">
    <property type="entry name" value="Kinase-like_dom_sf"/>
</dbReference>
<name>A0ABP0NG80_9DINO</name>
<dbReference type="Proteomes" id="UP001642464">
    <property type="component" value="Unassembled WGS sequence"/>
</dbReference>
<dbReference type="Pfam" id="PF00069">
    <property type="entry name" value="Pkinase"/>
    <property type="match status" value="1"/>
</dbReference>
<dbReference type="PROSITE" id="PS50053">
    <property type="entry name" value="UBIQUITIN_2"/>
    <property type="match status" value="1"/>
</dbReference>
<proteinExistence type="predicted"/>
<keyword evidence="3" id="KW-0418">Kinase</keyword>
<evidence type="ECO:0000259" key="2">
    <source>
        <dbReference type="PROSITE" id="PS50053"/>
    </source>
</evidence>
<accession>A0ABP0NG80</accession>
<dbReference type="EMBL" id="CAXAMM010027958">
    <property type="protein sequence ID" value="CAK9061892.1"/>
    <property type="molecule type" value="Genomic_DNA"/>
</dbReference>
<reference evidence="3 4" key="1">
    <citation type="submission" date="2024-02" db="EMBL/GenBank/DDBJ databases">
        <authorList>
            <person name="Chen Y."/>
            <person name="Shah S."/>
            <person name="Dougan E. K."/>
            <person name="Thang M."/>
            <person name="Chan C."/>
        </authorList>
    </citation>
    <scope>NUCLEOTIDE SEQUENCE [LARGE SCALE GENOMIC DNA]</scope>
</reference>
<evidence type="ECO:0000259" key="1">
    <source>
        <dbReference type="PROSITE" id="PS50011"/>
    </source>
</evidence>
<dbReference type="SUPFAM" id="SSF54236">
    <property type="entry name" value="Ubiquitin-like"/>
    <property type="match status" value="1"/>
</dbReference>
<dbReference type="PANTHER" id="PTHR44167:SF24">
    <property type="entry name" value="SERINE_THREONINE-PROTEIN KINASE CHK2"/>
    <property type="match status" value="1"/>
</dbReference>
<dbReference type="GO" id="GO:0016301">
    <property type="term" value="F:kinase activity"/>
    <property type="evidence" value="ECO:0007669"/>
    <property type="project" value="UniProtKB-KW"/>
</dbReference>
<dbReference type="InterPro" id="IPR000626">
    <property type="entry name" value="Ubiquitin-like_dom"/>
</dbReference>
<dbReference type="Gene3D" id="3.10.20.90">
    <property type="entry name" value="Phosphatidylinositol 3-kinase Catalytic Subunit, Chain A, domain 1"/>
    <property type="match status" value="1"/>
</dbReference>